<dbReference type="GO" id="GO:0051607">
    <property type="term" value="P:defense response to virus"/>
    <property type="evidence" value="ECO:0007669"/>
    <property type="project" value="UniProtKB-KW"/>
</dbReference>
<feature type="domain" description="DUF83" evidence="14">
    <location>
        <begin position="12"/>
        <end position="199"/>
    </location>
</feature>
<evidence type="ECO:0000256" key="7">
    <source>
        <dbReference type="ARBA" id="ARBA00022801"/>
    </source>
</evidence>
<gene>
    <name evidence="15" type="primary">cas4</name>
    <name evidence="15" type="ORF">DMP06_06385</name>
</gene>
<keyword evidence="16" id="KW-1185">Reference proteome</keyword>
<evidence type="ECO:0000256" key="8">
    <source>
        <dbReference type="ARBA" id="ARBA00022839"/>
    </source>
</evidence>
<keyword evidence="8 13" id="KW-0269">Exonuclease</keyword>
<dbReference type="InterPro" id="IPR051827">
    <property type="entry name" value="Cas4_exonuclease"/>
</dbReference>
<evidence type="ECO:0000256" key="2">
    <source>
        <dbReference type="ARBA" id="ARBA00009189"/>
    </source>
</evidence>
<accession>A0A3N0B040</accession>
<keyword evidence="6 13" id="KW-0479">Metal-binding</keyword>
<evidence type="ECO:0000256" key="6">
    <source>
        <dbReference type="ARBA" id="ARBA00022723"/>
    </source>
</evidence>
<dbReference type="Pfam" id="PF01930">
    <property type="entry name" value="Cas_Cas4"/>
    <property type="match status" value="1"/>
</dbReference>
<dbReference type="InterPro" id="IPR011604">
    <property type="entry name" value="PDDEXK-like_dom_sf"/>
</dbReference>
<keyword evidence="5 13" id="KW-0540">Nuclease</keyword>
<dbReference type="GO" id="GO:0046872">
    <property type="term" value="F:metal ion binding"/>
    <property type="evidence" value="ECO:0007669"/>
    <property type="project" value="UniProtKB-KW"/>
</dbReference>
<comment type="caution">
    <text evidence="15">The sequence shown here is derived from an EMBL/GenBank/DDBJ whole genome shotgun (WGS) entry which is preliminary data.</text>
</comment>
<comment type="similarity">
    <text evidence="2 13">Belongs to the CRISPR-associated exonuclease Cas4 family.</text>
</comment>
<dbReference type="InterPro" id="IPR022765">
    <property type="entry name" value="Dna2/Cas4_DUF83"/>
</dbReference>
<keyword evidence="7 13" id="KW-0378">Hydrolase</keyword>
<comment type="cofactor">
    <cofactor evidence="13">
        <name>iron-sulfur cluster</name>
        <dbReference type="ChEBI" id="CHEBI:30408"/>
    </cofactor>
</comment>
<evidence type="ECO:0000313" key="16">
    <source>
        <dbReference type="Proteomes" id="UP000269591"/>
    </source>
</evidence>
<evidence type="ECO:0000256" key="4">
    <source>
        <dbReference type="ARBA" id="ARBA00020049"/>
    </source>
</evidence>
<dbReference type="EMBL" id="QIBX01000009">
    <property type="protein sequence ID" value="RNL39966.1"/>
    <property type="molecule type" value="Genomic_DNA"/>
</dbReference>
<evidence type="ECO:0000256" key="10">
    <source>
        <dbReference type="ARBA" id="ARBA00023014"/>
    </source>
</evidence>
<evidence type="ECO:0000313" key="15">
    <source>
        <dbReference type="EMBL" id="RNL39966.1"/>
    </source>
</evidence>
<name>A0A3N0B040_9ACTN</name>
<evidence type="ECO:0000256" key="13">
    <source>
        <dbReference type="RuleBase" id="RU365022"/>
    </source>
</evidence>
<dbReference type="NCBIfam" id="TIGR00372">
    <property type="entry name" value="cas4"/>
    <property type="match status" value="1"/>
</dbReference>
<dbReference type="PANTHER" id="PTHR36531:SF6">
    <property type="entry name" value="DNA REPLICATION ATP-DEPENDENT HELICASE_NUCLEASE DNA2"/>
    <property type="match status" value="1"/>
</dbReference>
<dbReference type="InterPro" id="IPR013343">
    <property type="entry name" value="CRISPR-assoc_prot_Cas4"/>
</dbReference>
<comment type="cofactor">
    <cofactor evidence="13">
        <name>Mg(2+)</name>
        <dbReference type="ChEBI" id="CHEBI:18420"/>
    </cofactor>
    <cofactor evidence="13">
        <name>Mn(2+)</name>
        <dbReference type="ChEBI" id="CHEBI:29035"/>
    </cofactor>
    <text evidence="13">Mg(2+) or Mn(2+) required for ssDNA cleavage activity.</text>
</comment>
<comment type="function">
    <text evidence="13">CRISPR (clustered regularly interspaced short palindromic repeat) is an adaptive immune system that provides protection against mobile genetic elements (viruses, transposable elements and conjugative plasmids). CRISPR clusters contain sequences complementary to antecedent mobile elements and target invading nucleic acids. CRISPR clusters are transcribed and processed into CRISPR RNA (crRNA).</text>
</comment>
<dbReference type="RefSeq" id="WP_123208920.1">
    <property type="nucleotide sequence ID" value="NZ_JBHTHO010000009.1"/>
</dbReference>
<organism evidence="15 16">
    <name type="scientific">Slackia equolifaciens</name>
    <dbReference type="NCBI Taxonomy" id="498718"/>
    <lineage>
        <taxon>Bacteria</taxon>
        <taxon>Bacillati</taxon>
        <taxon>Actinomycetota</taxon>
        <taxon>Coriobacteriia</taxon>
        <taxon>Eggerthellales</taxon>
        <taxon>Eggerthellaceae</taxon>
        <taxon>Slackia</taxon>
    </lineage>
</organism>
<proteinExistence type="inferred from homology"/>
<evidence type="ECO:0000256" key="12">
    <source>
        <dbReference type="ARBA" id="ARBA00023211"/>
    </source>
</evidence>
<evidence type="ECO:0000256" key="9">
    <source>
        <dbReference type="ARBA" id="ARBA00023004"/>
    </source>
</evidence>
<evidence type="ECO:0000256" key="3">
    <source>
        <dbReference type="ARBA" id="ARBA00012768"/>
    </source>
</evidence>
<sequence>MEYRKEDYLALSGIQHFVFCRRQWALIHIEQIWNENLLTTLGLLMHERAHDEDLREKRGDTIIVRGLRVHSARLGLSGACDVVEFQADEQGHSLAGEDGLWRAVPIEYKRGRAKVTDADRLQLCAQAMCLEEMLACDIPTGYLYYGETKSRELVTFSVEYREAVNHASQEMHDLFARRHVPHVKPGKGCRSCSLVEACMPKTASPAKKQPVESYLIDSFSSLNEKREG</sequence>
<dbReference type="EC" id="3.1.12.1" evidence="3 13"/>
<keyword evidence="12 13" id="KW-0464">Manganese</keyword>
<evidence type="ECO:0000256" key="5">
    <source>
        <dbReference type="ARBA" id="ARBA00022722"/>
    </source>
</evidence>
<dbReference type="GO" id="GO:0051536">
    <property type="term" value="F:iron-sulfur cluster binding"/>
    <property type="evidence" value="ECO:0007669"/>
    <property type="project" value="UniProtKB-KW"/>
</dbReference>
<keyword evidence="11 13" id="KW-0051">Antiviral defense</keyword>
<dbReference type="Proteomes" id="UP000269591">
    <property type="component" value="Unassembled WGS sequence"/>
</dbReference>
<keyword evidence="10 13" id="KW-0411">Iron-sulfur</keyword>
<evidence type="ECO:0000256" key="1">
    <source>
        <dbReference type="ARBA" id="ARBA00001966"/>
    </source>
</evidence>
<dbReference type="AlphaFoldDB" id="A0A3N0B040"/>
<dbReference type="PANTHER" id="PTHR36531">
    <property type="entry name" value="CRISPR-ASSOCIATED EXONUCLEASE CAS4"/>
    <property type="match status" value="1"/>
</dbReference>
<protein>
    <recommendedName>
        <fullName evidence="4 13">CRISPR-associated exonuclease Cas4</fullName>
        <ecNumber evidence="3 13">3.1.12.1</ecNumber>
    </recommendedName>
</protein>
<dbReference type="OrthoDB" id="9781776at2"/>
<keyword evidence="9 13" id="KW-0408">Iron</keyword>
<dbReference type="GO" id="GO:0004527">
    <property type="term" value="F:exonuclease activity"/>
    <property type="evidence" value="ECO:0007669"/>
    <property type="project" value="UniProtKB-KW"/>
</dbReference>
<comment type="cofactor">
    <cofactor evidence="1">
        <name>[4Fe-4S] cluster</name>
        <dbReference type="ChEBI" id="CHEBI:49883"/>
    </cofactor>
</comment>
<dbReference type="Gene3D" id="3.90.320.10">
    <property type="match status" value="1"/>
</dbReference>
<evidence type="ECO:0000259" key="14">
    <source>
        <dbReference type="Pfam" id="PF01930"/>
    </source>
</evidence>
<evidence type="ECO:0000256" key="11">
    <source>
        <dbReference type="ARBA" id="ARBA00023118"/>
    </source>
</evidence>
<reference evidence="16" key="1">
    <citation type="submission" date="2018-05" db="EMBL/GenBank/DDBJ databases">
        <title>Genome Sequencing of selected type strains of the family Eggerthellaceae.</title>
        <authorList>
            <person name="Danylec N."/>
            <person name="Stoll D.A."/>
            <person name="Doetsch A."/>
            <person name="Huch M."/>
        </authorList>
    </citation>
    <scope>NUCLEOTIDE SEQUENCE [LARGE SCALE GENOMIC DNA]</scope>
    <source>
        <strain evidence="16">DSM 24851</strain>
    </source>
</reference>